<dbReference type="InterPro" id="IPR014729">
    <property type="entry name" value="Rossmann-like_a/b/a_fold"/>
</dbReference>
<gene>
    <name evidence="2" type="ORF">HDG41_006523</name>
</gene>
<dbReference type="EMBL" id="JACHDE010000019">
    <property type="protein sequence ID" value="MBB5404427.1"/>
    <property type="molecule type" value="Genomic_DNA"/>
</dbReference>
<accession>A0A7W8LCC8</accession>
<protein>
    <submittedName>
        <fullName evidence="2">Nucleotide-binding universal stress UspA family protein</fullName>
    </submittedName>
</protein>
<dbReference type="InterPro" id="IPR006016">
    <property type="entry name" value="UspA"/>
</dbReference>
<organism evidence="2 3">
    <name type="scientific">Paraburkholderia youngii</name>
    <dbReference type="NCBI Taxonomy" id="2782701"/>
    <lineage>
        <taxon>Bacteria</taxon>
        <taxon>Pseudomonadati</taxon>
        <taxon>Pseudomonadota</taxon>
        <taxon>Betaproteobacteria</taxon>
        <taxon>Burkholderiales</taxon>
        <taxon>Burkholderiaceae</taxon>
        <taxon>Paraburkholderia</taxon>
    </lineage>
</organism>
<evidence type="ECO:0000313" key="2">
    <source>
        <dbReference type="EMBL" id="MBB5404427.1"/>
    </source>
</evidence>
<comment type="caution">
    <text evidence="2">The sequence shown here is derived from an EMBL/GenBank/DDBJ whole genome shotgun (WGS) entry which is preliminary data.</text>
</comment>
<dbReference type="SUPFAM" id="SSF52402">
    <property type="entry name" value="Adenine nucleotide alpha hydrolases-like"/>
    <property type="match status" value="1"/>
</dbReference>
<evidence type="ECO:0000259" key="1">
    <source>
        <dbReference type="Pfam" id="PF00582"/>
    </source>
</evidence>
<dbReference type="Proteomes" id="UP000592820">
    <property type="component" value="Unassembled WGS sequence"/>
</dbReference>
<dbReference type="Pfam" id="PF00582">
    <property type="entry name" value="Usp"/>
    <property type="match status" value="1"/>
</dbReference>
<feature type="domain" description="UspA" evidence="1">
    <location>
        <begin position="1"/>
        <end position="33"/>
    </location>
</feature>
<dbReference type="RefSeq" id="WP_018438487.1">
    <property type="nucleotide sequence ID" value="NZ_JACHDE010000019.1"/>
</dbReference>
<dbReference type="Gene3D" id="3.40.50.620">
    <property type="entry name" value="HUPs"/>
    <property type="match status" value="1"/>
</dbReference>
<dbReference type="CDD" id="cd00293">
    <property type="entry name" value="USP-like"/>
    <property type="match status" value="1"/>
</dbReference>
<reference evidence="2 3" key="1">
    <citation type="submission" date="2020-08" db="EMBL/GenBank/DDBJ databases">
        <title>Genomic Encyclopedia of Type Strains, Phase IV (KMG-V): Genome sequencing to study the core and pangenomes of soil and plant-associated prokaryotes.</title>
        <authorList>
            <person name="Whitman W."/>
        </authorList>
    </citation>
    <scope>NUCLEOTIDE SEQUENCE [LARGE SCALE GENOMIC DNA]</scope>
    <source>
        <strain evidence="2 3">JPY162</strain>
    </source>
</reference>
<dbReference type="AlphaFoldDB" id="A0A7W8LCC8"/>
<sequence length="38" mass="4133">MGTHGRPGFRRVMLGSVAERVLRSARSTVLLIPARAGR</sequence>
<proteinExistence type="predicted"/>
<evidence type="ECO:0000313" key="3">
    <source>
        <dbReference type="Proteomes" id="UP000592820"/>
    </source>
</evidence>
<name>A0A7W8LCC8_9BURK</name>